<dbReference type="AlphaFoldDB" id="A0A176S011"/>
<dbReference type="Proteomes" id="UP000076962">
    <property type="component" value="Unassembled WGS sequence"/>
</dbReference>
<evidence type="ECO:0000313" key="2">
    <source>
        <dbReference type="Proteomes" id="UP000076962"/>
    </source>
</evidence>
<name>A0A176S011_9GAMM</name>
<keyword evidence="2" id="KW-1185">Reference proteome</keyword>
<protein>
    <submittedName>
        <fullName evidence="1">Uncharacterized protein</fullName>
    </submittedName>
</protein>
<gene>
    <name evidence="1" type="ORF">THIOM_002902</name>
</gene>
<proteinExistence type="predicted"/>
<organism evidence="1 2">
    <name type="scientific">Candidatus Thiomargarita nelsonii</name>
    <dbReference type="NCBI Taxonomy" id="1003181"/>
    <lineage>
        <taxon>Bacteria</taxon>
        <taxon>Pseudomonadati</taxon>
        <taxon>Pseudomonadota</taxon>
        <taxon>Gammaproteobacteria</taxon>
        <taxon>Thiotrichales</taxon>
        <taxon>Thiotrichaceae</taxon>
        <taxon>Thiomargarita</taxon>
    </lineage>
</organism>
<evidence type="ECO:0000313" key="1">
    <source>
        <dbReference type="EMBL" id="OAD21335.1"/>
    </source>
</evidence>
<sequence length="56" mass="6390">MLLIKSIKPQYFQRLLSIYCQSQVLLLAGGFKFKQSHSTTPVLLEEIHALSKKITV</sequence>
<reference evidence="1 2" key="1">
    <citation type="submission" date="2016-05" db="EMBL/GenBank/DDBJ databases">
        <title>Single-cell genome of chain-forming Candidatus Thiomargarita nelsonii and comparison to other large sulfur-oxidizing bacteria.</title>
        <authorList>
            <person name="Winkel M."/>
            <person name="Salman V."/>
            <person name="Woyke T."/>
            <person name="Schulz-Vogt H."/>
            <person name="Richter M."/>
            <person name="Flood B."/>
            <person name="Bailey J."/>
            <person name="Amann R."/>
            <person name="Mussmann M."/>
        </authorList>
    </citation>
    <scope>NUCLEOTIDE SEQUENCE [LARGE SCALE GENOMIC DNA]</scope>
    <source>
        <strain evidence="1 2">THI036</strain>
    </source>
</reference>
<dbReference type="EMBL" id="LUTY01001706">
    <property type="protein sequence ID" value="OAD21335.1"/>
    <property type="molecule type" value="Genomic_DNA"/>
</dbReference>
<comment type="caution">
    <text evidence="1">The sequence shown here is derived from an EMBL/GenBank/DDBJ whole genome shotgun (WGS) entry which is preliminary data.</text>
</comment>
<accession>A0A176S011</accession>